<evidence type="ECO:0000259" key="6">
    <source>
        <dbReference type="Pfam" id="PF05154"/>
    </source>
</evidence>
<reference evidence="7 8" key="1">
    <citation type="submission" date="2023-03" db="EMBL/GenBank/DDBJ databases">
        <title>Draft assemblies of triclosan tolerant bacteria isolated from returned activated sludge.</title>
        <authorList>
            <person name="Van Hamelsveld S."/>
        </authorList>
    </citation>
    <scope>NUCLEOTIDE SEQUENCE [LARGE SCALE GENOMIC DNA]</scope>
    <source>
        <strain evidence="7 8">GW210010_S58</strain>
    </source>
</reference>
<dbReference type="PANTHER" id="PTHR21016">
    <property type="entry name" value="BETA-AMYLOID BINDING PROTEIN-RELATED"/>
    <property type="match status" value="1"/>
</dbReference>
<keyword evidence="8" id="KW-1185">Reference proteome</keyword>
<evidence type="ECO:0000256" key="2">
    <source>
        <dbReference type="ARBA" id="ARBA00022692"/>
    </source>
</evidence>
<dbReference type="InterPro" id="IPR050932">
    <property type="entry name" value="TM2D1-3-like"/>
</dbReference>
<keyword evidence="2 5" id="KW-0812">Transmembrane</keyword>
<feature type="domain" description="TM2" evidence="6">
    <location>
        <begin position="1"/>
        <end position="50"/>
    </location>
</feature>
<accession>A0ABT6B1K5</accession>
<dbReference type="Proteomes" id="UP001216674">
    <property type="component" value="Unassembled WGS sequence"/>
</dbReference>
<feature type="transmembrane region" description="Helical" evidence="5">
    <location>
        <begin position="36"/>
        <end position="59"/>
    </location>
</feature>
<dbReference type="InterPro" id="IPR007829">
    <property type="entry name" value="TM2"/>
</dbReference>
<proteinExistence type="predicted"/>
<name>A0ABT6B1K5_9BURK</name>
<evidence type="ECO:0000313" key="7">
    <source>
        <dbReference type="EMBL" id="MDF3838769.1"/>
    </source>
</evidence>
<gene>
    <name evidence="7" type="ORF">P3W85_38420</name>
</gene>
<evidence type="ECO:0000313" key="8">
    <source>
        <dbReference type="Proteomes" id="UP001216674"/>
    </source>
</evidence>
<comment type="subcellular location">
    <subcellularLocation>
        <location evidence="1">Membrane</location>
        <topology evidence="1">Multi-pass membrane protein</topology>
    </subcellularLocation>
</comment>
<evidence type="ECO:0000256" key="3">
    <source>
        <dbReference type="ARBA" id="ARBA00022989"/>
    </source>
</evidence>
<dbReference type="RefSeq" id="WP_276268645.1">
    <property type="nucleotide sequence ID" value="NZ_JARJLM010000626.1"/>
</dbReference>
<dbReference type="PANTHER" id="PTHR21016:SF25">
    <property type="entry name" value="TM2 DOMAIN-CONTAINING PROTEIN DDB_G0277895-RELATED"/>
    <property type="match status" value="1"/>
</dbReference>
<protein>
    <submittedName>
        <fullName evidence="7">TM2 domain-containing protein</fullName>
    </submittedName>
</protein>
<sequence>MQKNRMIALLLKFFLGLAGADRFYLGKYRTGTLKLLALGGLGVWWCIDGVLLMIDAFLYSLGKDSGCVKDARGHDLKHGLSMYRLKNGSLVRD</sequence>
<dbReference type="EMBL" id="JARJLM010000626">
    <property type="protein sequence ID" value="MDF3838769.1"/>
    <property type="molecule type" value="Genomic_DNA"/>
</dbReference>
<comment type="caution">
    <text evidence="7">The sequence shown here is derived from an EMBL/GenBank/DDBJ whole genome shotgun (WGS) entry which is preliminary data.</text>
</comment>
<evidence type="ECO:0000256" key="5">
    <source>
        <dbReference type="SAM" id="Phobius"/>
    </source>
</evidence>
<keyword evidence="4 5" id="KW-0472">Membrane</keyword>
<keyword evidence="3 5" id="KW-1133">Transmembrane helix</keyword>
<dbReference type="Pfam" id="PF05154">
    <property type="entry name" value="TM2"/>
    <property type="match status" value="1"/>
</dbReference>
<evidence type="ECO:0000256" key="1">
    <source>
        <dbReference type="ARBA" id="ARBA00004141"/>
    </source>
</evidence>
<organism evidence="7 8">
    <name type="scientific">Cupriavidus basilensis</name>
    <dbReference type="NCBI Taxonomy" id="68895"/>
    <lineage>
        <taxon>Bacteria</taxon>
        <taxon>Pseudomonadati</taxon>
        <taxon>Pseudomonadota</taxon>
        <taxon>Betaproteobacteria</taxon>
        <taxon>Burkholderiales</taxon>
        <taxon>Burkholderiaceae</taxon>
        <taxon>Cupriavidus</taxon>
    </lineage>
</organism>
<evidence type="ECO:0000256" key="4">
    <source>
        <dbReference type="ARBA" id="ARBA00023136"/>
    </source>
</evidence>